<keyword evidence="2 4" id="KW-0863">Zinc-finger</keyword>
<keyword evidence="3" id="KW-0862">Zinc</keyword>
<dbReference type="SUPFAM" id="SSF57850">
    <property type="entry name" value="RING/U-box"/>
    <property type="match status" value="1"/>
</dbReference>
<dbReference type="PROSITE" id="PS00518">
    <property type="entry name" value="ZF_RING_1"/>
    <property type="match status" value="1"/>
</dbReference>
<dbReference type="SMART" id="SM00184">
    <property type="entry name" value="RING"/>
    <property type="match status" value="1"/>
</dbReference>
<protein>
    <recommendedName>
        <fullName evidence="5">RING-type domain-containing protein</fullName>
    </recommendedName>
</protein>
<evidence type="ECO:0000256" key="4">
    <source>
        <dbReference type="PROSITE-ProRule" id="PRU00175"/>
    </source>
</evidence>
<dbReference type="EMBL" id="JAXCGZ010002123">
    <property type="protein sequence ID" value="KAK7084365.1"/>
    <property type="molecule type" value="Genomic_DNA"/>
</dbReference>
<evidence type="ECO:0000256" key="3">
    <source>
        <dbReference type="ARBA" id="ARBA00022833"/>
    </source>
</evidence>
<feature type="non-terminal residue" evidence="6">
    <location>
        <position position="347"/>
    </location>
</feature>
<dbReference type="InterPro" id="IPR001841">
    <property type="entry name" value="Znf_RING"/>
</dbReference>
<dbReference type="Pfam" id="PF13639">
    <property type="entry name" value="zf-RING_2"/>
    <property type="match status" value="1"/>
</dbReference>
<organism evidence="6 7">
    <name type="scientific">Halocaridina rubra</name>
    <name type="common">Hawaiian red shrimp</name>
    <dbReference type="NCBI Taxonomy" id="373956"/>
    <lineage>
        <taxon>Eukaryota</taxon>
        <taxon>Metazoa</taxon>
        <taxon>Ecdysozoa</taxon>
        <taxon>Arthropoda</taxon>
        <taxon>Crustacea</taxon>
        <taxon>Multicrustacea</taxon>
        <taxon>Malacostraca</taxon>
        <taxon>Eumalacostraca</taxon>
        <taxon>Eucarida</taxon>
        <taxon>Decapoda</taxon>
        <taxon>Pleocyemata</taxon>
        <taxon>Caridea</taxon>
        <taxon>Atyoidea</taxon>
        <taxon>Atyidae</taxon>
        <taxon>Halocaridina</taxon>
    </lineage>
</organism>
<gene>
    <name evidence="6" type="ORF">SK128_000007</name>
</gene>
<dbReference type="Gene3D" id="3.30.40.10">
    <property type="entry name" value="Zinc/RING finger domain, C3HC4 (zinc finger)"/>
    <property type="match status" value="1"/>
</dbReference>
<evidence type="ECO:0000259" key="5">
    <source>
        <dbReference type="PROSITE" id="PS50089"/>
    </source>
</evidence>
<evidence type="ECO:0000313" key="6">
    <source>
        <dbReference type="EMBL" id="KAK7084365.1"/>
    </source>
</evidence>
<dbReference type="InterPro" id="IPR013083">
    <property type="entry name" value="Znf_RING/FYVE/PHD"/>
</dbReference>
<proteinExistence type="predicted"/>
<keyword evidence="1" id="KW-0479">Metal-binding</keyword>
<evidence type="ECO:0000256" key="1">
    <source>
        <dbReference type="ARBA" id="ARBA00022723"/>
    </source>
</evidence>
<dbReference type="PANTHER" id="PTHR47156">
    <property type="entry name" value="PROTEIN CBG20824"/>
    <property type="match status" value="1"/>
</dbReference>
<reference evidence="6 7" key="1">
    <citation type="submission" date="2023-11" db="EMBL/GenBank/DDBJ databases">
        <title>Halocaridina rubra genome assembly.</title>
        <authorList>
            <person name="Smith C."/>
        </authorList>
    </citation>
    <scope>NUCLEOTIDE SEQUENCE [LARGE SCALE GENOMIC DNA]</scope>
    <source>
        <strain evidence="6">EP-1</strain>
        <tissue evidence="6">Whole</tissue>
    </source>
</reference>
<accession>A0AAN8XU89</accession>
<evidence type="ECO:0000256" key="2">
    <source>
        <dbReference type="ARBA" id="ARBA00022771"/>
    </source>
</evidence>
<dbReference type="InterPro" id="IPR017907">
    <property type="entry name" value="Znf_RING_CS"/>
</dbReference>
<name>A0AAN8XU89_HALRR</name>
<dbReference type="AlphaFoldDB" id="A0AAN8XU89"/>
<evidence type="ECO:0000313" key="7">
    <source>
        <dbReference type="Proteomes" id="UP001381693"/>
    </source>
</evidence>
<sequence>MSHLFHLQDIEFIKACSICSLDFGEGEHLPRCLPCAHTICSTCIQSLIDRNQKWCPFCRKHFEANSPRDLGVNVSLFDALQLLKNVKDEKSFGEKPAILDELKENTNAAGHELIKKYQQAEKNITIMLKKQNKQTAFLQELQTKSDETLKLLNKMKGITAHKLNNLQESSGILENQKLALTEKIKHIENVTQKLREAKTFKLTNPHFDELMDYIAMGEKFLPSLRSLMQGYEEIYKETEKDAYSTEKLVVAFKMSLEGAISKSKTIDSFRDTTIFKEFDILQTAMTIKALRKGSGYMIKLIKRGKLFAVQCNSDRRRYAKLSATSGDRICLHRLTDEPIPSDAHLLE</sequence>
<dbReference type="PANTHER" id="PTHR47156:SF6">
    <property type="entry name" value="C2H2-TYPE DOMAIN-CONTAINING PROTEIN-RELATED"/>
    <property type="match status" value="1"/>
</dbReference>
<dbReference type="PROSITE" id="PS50089">
    <property type="entry name" value="ZF_RING_2"/>
    <property type="match status" value="1"/>
</dbReference>
<dbReference type="Proteomes" id="UP001381693">
    <property type="component" value="Unassembled WGS sequence"/>
</dbReference>
<dbReference type="GO" id="GO:0008270">
    <property type="term" value="F:zinc ion binding"/>
    <property type="evidence" value="ECO:0007669"/>
    <property type="project" value="UniProtKB-KW"/>
</dbReference>
<keyword evidence="7" id="KW-1185">Reference proteome</keyword>
<dbReference type="InterPro" id="IPR052667">
    <property type="entry name" value="E3_ubiquitin-ligase_RING"/>
</dbReference>
<comment type="caution">
    <text evidence="6">The sequence shown here is derived from an EMBL/GenBank/DDBJ whole genome shotgun (WGS) entry which is preliminary data.</text>
</comment>
<feature type="domain" description="RING-type" evidence="5">
    <location>
        <begin position="16"/>
        <end position="59"/>
    </location>
</feature>